<dbReference type="InterPro" id="IPR045518">
    <property type="entry name" value="2EXR"/>
</dbReference>
<feature type="region of interest" description="Disordered" evidence="1">
    <location>
        <begin position="152"/>
        <end position="188"/>
    </location>
</feature>
<dbReference type="PANTHER" id="PTHR42085:SF4">
    <property type="entry name" value="F-BOX DOMAIN-CONTAINING PROTEIN"/>
    <property type="match status" value="1"/>
</dbReference>
<sequence>MPRTPPIFLTLPLELRLEIYTHLLVLPPPPPRETLQTTYRCSYAASPSPSSSRTKTNSKPTLHPQILRVSTQTYHEALPILYSQSTFSAHPVHLTAQPTLYHPYCAPCRPVTTPLRINFIPDTAPRATTAALAATNPNIPLIKKWHLRIRLDPPSVPPSQTTSLPASPPPSSTPRDTSSSTHEHTTRTARITAAFTNATELTLDVWHATWSTHHPGSSSSSSSAGVVSIGGALRHFEGVRGVRRLNIVGMLAGLEEGYIPWLKGRMMMPFNEWGGQKDGDGNWQGEYTPVKQV</sequence>
<feature type="domain" description="2EXR" evidence="2">
    <location>
        <begin position="6"/>
        <end position="95"/>
    </location>
</feature>
<comment type="caution">
    <text evidence="3">The sequence shown here is derived from an EMBL/GenBank/DDBJ whole genome shotgun (WGS) entry which is preliminary data.</text>
</comment>
<protein>
    <recommendedName>
        <fullName evidence="2">2EXR domain-containing protein</fullName>
    </recommendedName>
</protein>
<accession>A0AAN6PNM0</accession>
<evidence type="ECO:0000313" key="4">
    <source>
        <dbReference type="Proteomes" id="UP001303115"/>
    </source>
</evidence>
<dbReference type="Proteomes" id="UP001303115">
    <property type="component" value="Unassembled WGS sequence"/>
</dbReference>
<keyword evidence="4" id="KW-1185">Reference proteome</keyword>
<evidence type="ECO:0000256" key="1">
    <source>
        <dbReference type="SAM" id="MobiDB-lite"/>
    </source>
</evidence>
<dbReference type="EMBL" id="MU854351">
    <property type="protein sequence ID" value="KAK4041815.1"/>
    <property type="molecule type" value="Genomic_DNA"/>
</dbReference>
<dbReference type="Pfam" id="PF20150">
    <property type="entry name" value="2EXR"/>
    <property type="match status" value="1"/>
</dbReference>
<dbReference type="AlphaFoldDB" id="A0AAN6PNM0"/>
<dbReference type="PANTHER" id="PTHR42085">
    <property type="entry name" value="F-BOX DOMAIN-CONTAINING PROTEIN"/>
    <property type="match status" value="1"/>
</dbReference>
<dbReference type="InterPro" id="IPR038883">
    <property type="entry name" value="AN11006-like"/>
</dbReference>
<feature type="region of interest" description="Disordered" evidence="1">
    <location>
        <begin position="42"/>
        <end position="63"/>
    </location>
</feature>
<feature type="compositionally biased region" description="Low complexity" evidence="1">
    <location>
        <begin position="42"/>
        <end position="59"/>
    </location>
</feature>
<organism evidence="3 4">
    <name type="scientific">Parachaetomium inaequale</name>
    <dbReference type="NCBI Taxonomy" id="2588326"/>
    <lineage>
        <taxon>Eukaryota</taxon>
        <taxon>Fungi</taxon>
        <taxon>Dikarya</taxon>
        <taxon>Ascomycota</taxon>
        <taxon>Pezizomycotina</taxon>
        <taxon>Sordariomycetes</taxon>
        <taxon>Sordariomycetidae</taxon>
        <taxon>Sordariales</taxon>
        <taxon>Chaetomiaceae</taxon>
        <taxon>Parachaetomium</taxon>
    </lineage>
</organism>
<evidence type="ECO:0000313" key="3">
    <source>
        <dbReference type="EMBL" id="KAK4041815.1"/>
    </source>
</evidence>
<reference evidence="4" key="1">
    <citation type="journal article" date="2023" name="Mol. Phylogenet. Evol.">
        <title>Genome-scale phylogeny and comparative genomics of the fungal order Sordariales.</title>
        <authorList>
            <person name="Hensen N."/>
            <person name="Bonometti L."/>
            <person name="Westerberg I."/>
            <person name="Brannstrom I.O."/>
            <person name="Guillou S."/>
            <person name="Cros-Aarteil S."/>
            <person name="Calhoun S."/>
            <person name="Haridas S."/>
            <person name="Kuo A."/>
            <person name="Mondo S."/>
            <person name="Pangilinan J."/>
            <person name="Riley R."/>
            <person name="LaButti K."/>
            <person name="Andreopoulos B."/>
            <person name="Lipzen A."/>
            <person name="Chen C."/>
            <person name="Yan M."/>
            <person name="Daum C."/>
            <person name="Ng V."/>
            <person name="Clum A."/>
            <person name="Steindorff A."/>
            <person name="Ohm R.A."/>
            <person name="Martin F."/>
            <person name="Silar P."/>
            <person name="Natvig D.O."/>
            <person name="Lalanne C."/>
            <person name="Gautier V."/>
            <person name="Ament-Velasquez S.L."/>
            <person name="Kruys A."/>
            <person name="Hutchinson M.I."/>
            <person name="Powell A.J."/>
            <person name="Barry K."/>
            <person name="Miller A.N."/>
            <person name="Grigoriev I.V."/>
            <person name="Debuchy R."/>
            <person name="Gladieux P."/>
            <person name="Hiltunen Thoren M."/>
            <person name="Johannesson H."/>
        </authorList>
    </citation>
    <scope>NUCLEOTIDE SEQUENCE [LARGE SCALE GENOMIC DNA]</scope>
    <source>
        <strain evidence="4">CBS 284.82</strain>
    </source>
</reference>
<gene>
    <name evidence="3" type="ORF">C8A01DRAFT_34193</name>
</gene>
<evidence type="ECO:0000259" key="2">
    <source>
        <dbReference type="Pfam" id="PF20150"/>
    </source>
</evidence>
<proteinExistence type="predicted"/>
<name>A0AAN6PNM0_9PEZI</name>